<keyword evidence="4" id="KW-0456">Lyase</keyword>
<dbReference type="SUPFAM" id="SSF52922">
    <property type="entry name" value="TK C-terminal domain-like"/>
    <property type="match status" value="1"/>
</dbReference>
<dbReference type="SUPFAM" id="SSF52518">
    <property type="entry name" value="Thiamin diphosphate-binding fold (THDP-binding)"/>
    <property type="match status" value="2"/>
</dbReference>
<evidence type="ECO:0000259" key="6">
    <source>
        <dbReference type="Pfam" id="PF09364"/>
    </source>
</evidence>
<evidence type="ECO:0000259" key="5">
    <source>
        <dbReference type="Pfam" id="PF09363"/>
    </source>
</evidence>
<organism evidence="7 8">
    <name type="scientific">Sphaerobolus stellatus (strain SS14)</name>
    <dbReference type="NCBI Taxonomy" id="990650"/>
    <lineage>
        <taxon>Eukaryota</taxon>
        <taxon>Fungi</taxon>
        <taxon>Dikarya</taxon>
        <taxon>Basidiomycota</taxon>
        <taxon>Agaricomycotina</taxon>
        <taxon>Agaricomycetes</taxon>
        <taxon>Phallomycetidae</taxon>
        <taxon>Geastrales</taxon>
        <taxon>Sphaerobolaceae</taxon>
        <taxon>Sphaerobolus</taxon>
    </lineage>
</organism>
<reference evidence="7 8" key="1">
    <citation type="submission" date="2014-06" db="EMBL/GenBank/DDBJ databases">
        <title>Evolutionary Origins and Diversification of the Mycorrhizal Mutualists.</title>
        <authorList>
            <consortium name="DOE Joint Genome Institute"/>
            <consortium name="Mycorrhizal Genomics Consortium"/>
            <person name="Kohler A."/>
            <person name="Kuo A."/>
            <person name="Nagy L.G."/>
            <person name="Floudas D."/>
            <person name="Copeland A."/>
            <person name="Barry K.W."/>
            <person name="Cichocki N."/>
            <person name="Veneault-Fourrey C."/>
            <person name="LaButti K."/>
            <person name="Lindquist E.A."/>
            <person name="Lipzen A."/>
            <person name="Lundell T."/>
            <person name="Morin E."/>
            <person name="Murat C."/>
            <person name="Riley R."/>
            <person name="Ohm R."/>
            <person name="Sun H."/>
            <person name="Tunlid A."/>
            <person name="Henrissat B."/>
            <person name="Grigoriev I.V."/>
            <person name="Hibbett D.S."/>
            <person name="Martin F."/>
        </authorList>
    </citation>
    <scope>NUCLEOTIDE SEQUENCE [LARGE SCALE GENOMIC DNA]</scope>
    <source>
        <strain evidence="7 8">SS14</strain>
    </source>
</reference>
<dbReference type="GO" id="GO:0016832">
    <property type="term" value="F:aldehyde-lyase activity"/>
    <property type="evidence" value="ECO:0007669"/>
    <property type="project" value="InterPro"/>
</dbReference>
<comment type="similarity">
    <text evidence="2">Belongs to the XFP family.</text>
</comment>
<dbReference type="Pfam" id="PF09364">
    <property type="entry name" value="XFP_N"/>
    <property type="match status" value="1"/>
</dbReference>
<dbReference type="AlphaFoldDB" id="A0A0C9UX06"/>
<dbReference type="InterPro" id="IPR029061">
    <property type="entry name" value="THDP-binding"/>
</dbReference>
<dbReference type="PANTHER" id="PTHR31273">
    <property type="entry name" value="PHOSPHOKETOLASE-RELATED"/>
    <property type="match status" value="1"/>
</dbReference>
<dbReference type="GO" id="GO:0005975">
    <property type="term" value="P:carbohydrate metabolic process"/>
    <property type="evidence" value="ECO:0007669"/>
    <property type="project" value="InterPro"/>
</dbReference>
<feature type="domain" description="Xylulose 5-phosphate/Fructose 6-phosphate phosphoketolase N-terminal" evidence="6">
    <location>
        <begin position="47"/>
        <end position="355"/>
    </location>
</feature>
<keyword evidence="3" id="KW-0786">Thiamine pyrophosphate</keyword>
<proteinExistence type="inferred from homology"/>
<protein>
    <recommendedName>
        <fullName evidence="9">Phosphoketolase</fullName>
    </recommendedName>
</protein>
<dbReference type="PIRSF" id="PIRSF017245">
    <property type="entry name" value="Phosphoketolase"/>
    <property type="match status" value="1"/>
</dbReference>
<dbReference type="Pfam" id="PF03894">
    <property type="entry name" value="XFP"/>
    <property type="match status" value="1"/>
</dbReference>
<comment type="cofactor">
    <cofactor evidence="1">
        <name>thiamine diphosphate</name>
        <dbReference type="ChEBI" id="CHEBI:58937"/>
    </cofactor>
</comment>
<evidence type="ECO:0000256" key="4">
    <source>
        <dbReference type="ARBA" id="ARBA00023239"/>
    </source>
</evidence>
<sequence length="760" mass="84247">MPEQRLAQSNPPPEASNIPADTVADLIVELDYKNTLSADELNAIQLLATSYVKPRILGHWGTDPGLVFVYGHCTLLIKKNNLNALFVTGPGHGAPGNLSCLWLEGSLAHFIPKSSIDRQGAHNLCAGFSYPNGFPSHVNAETPGSIHEGGELGLRTLYLIVSVVVGDGEAETGPTATAWHGYKFIDPAESGAIFPIIHVNGFKISNRAIYGTMDDLEMAALFTGYGYKVRFVEDLANLDNDLAASLQWAVDEIRAIQKAARSGNPIIKPRWPLIVLRTPKDLSGPKHLRGQFIEGSFNSHGVPLLNANKDDEEFASYKPRELFDANGQPRPEINTIIPEDASLRMGQRKETYNGYQPLDVPDWKKYTVKKGTQDSCMERIGEFLHDVIEANPKTFRIWSPDELISNKLGAVLRERGRNMQWDPLSREPNARVIEILSEHICQGMLQGYTLTGRTGLFPSYESFMGIIHTMMVQYAKFMKMAREVPWRNDVSSINYIETSTWARQEHNGFSHQNPSFIGAVLNLKSSIARVYLPPDSNCFLSTIAHCLRVKNYINLMVGSKHPTPAERHCIAGASVWKFASTDEGVNPDVVLVGIGVEMTMEVIAAAALLRKKVPELRVRVVNVTDLMILAPHSLHPHGLTEEAFNTLFTEDRSIHFNYHGYPLELTGLLFGRPSLDRVSIEGYNEEGTTTTPFDMMLCNRTSRFHVAGAAIKGGAVVNPKVAVVNHELVSGMLHEAERYKKYAFENGEDVEGGYDNPVFV</sequence>
<evidence type="ECO:0000256" key="3">
    <source>
        <dbReference type="ARBA" id="ARBA00023052"/>
    </source>
</evidence>
<dbReference type="PANTHER" id="PTHR31273:SF1">
    <property type="entry name" value="PHOSPHOKETOLASE-RELATED"/>
    <property type="match status" value="1"/>
</dbReference>
<gene>
    <name evidence="7" type="ORF">M422DRAFT_61777</name>
</gene>
<dbReference type="Pfam" id="PF09363">
    <property type="entry name" value="XFP_C"/>
    <property type="match status" value="1"/>
</dbReference>
<accession>A0A0C9UX06</accession>
<dbReference type="InterPro" id="IPR018969">
    <property type="entry name" value="Xul5P/Fru6P_PKetolase_C"/>
</dbReference>
<dbReference type="OrthoDB" id="2532903at2759"/>
<dbReference type="Gene3D" id="3.40.50.970">
    <property type="match status" value="2"/>
</dbReference>
<dbReference type="HOGENOM" id="CLU_013954_2_0_1"/>
<dbReference type="Gene3D" id="3.40.50.920">
    <property type="match status" value="1"/>
</dbReference>
<keyword evidence="8" id="KW-1185">Reference proteome</keyword>
<evidence type="ECO:0000313" key="8">
    <source>
        <dbReference type="Proteomes" id="UP000054279"/>
    </source>
</evidence>
<evidence type="ECO:0000256" key="2">
    <source>
        <dbReference type="ARBA" id="ARBA00005623"/>
    </source>
</evidence>
<dbReference type="InterPro" id="IPR009014">
    <property type="entry name" value="Transketo_C/PFOR_II"/>
</dbReference>
<dbReference type="EMBL" id="KN837273">
    <property type="protein sequence ID" value="KIJ29851.1"/>
    <property type="molecule type" value="Genomic_DNA"/>
</dbReference>
<dbReference type="InterPro" id="IPR005593">
    <property type="entry name" value="Xul5P/Fru6P_PKetolase"/>
</dbReference>
<dbReference type="Proteomes" id="UP000054279">
    <property type="component" value="Unassembled WGS sequence"/>
</dbReference>
<feature type="domain" description="Xylulose 5-phosphate/Fructose 6-phosphate phosphoketolase C-terminal" evidence="5">
    <location>
        <begin position="564"/>
        <end position="752"/>
    </location>
</feature>
<name>A0A0C9UX06_SPHS4</name>
<evidence type="ECO:0000313" key="7">
    <source>
        <dbReference type="EMBL" id="KIJ29851.1"/>
    </source>
</evidence>
<evidence type="ECO:0000256" key="1">
    <source>
        <dbReference type="ARBA" id="ARBA00001964"/>
    </source>
</evidence>
<evidence type="ECO:0008006" key="9">
    <source>
        <dbReference type="Google" id="ProtNLM"/>
    </source>
</evidence>
<dbReference type="InterPro" id="IPR018970">
    <property type="entry name" value="Xul5P/Fru6P_PKetolase_N"/>
</dbReference>